<protein>
    <recommendedName>
        <fullName evidence="3">F-box domain-containing protein</fullName>
    </recommendedName>
</protein>
<dbReference type="EMBL" id="JAUEPU010000092">
    <property type="protein sequence ID" value="KAK0479025.1"/>
    <property type="molecule type" value="Genomic_DNA"/>
</dbReference>
<dbReference type="Gene3D" id="3.80.10.10">
    <property type="entry name" value="Ribonuclease Inhibitor"/>
    <property type="match status" value="1"/>
</dbReference>
<gene>
    <name evidence="1" type="ORF">EDD18DRAFT_869408</name>
</gene>
<dbReference type="Proteomes" id="UP001175228">
    <property type="component" value="Unassembled WGS sequence"/>
</dbReference>
<reference evidence="1" key="1">
    <citation type="submission" date="2023-06" db="EMBL/GenBank/DDBJ databases">
        <authorList>
            <consortium name="Lawrence Berkeley National Laboratory"/>
            <person name="Ahrendt S."/>
            <person name="Sahu N."/>
            <person name="Indic B."/>
            <person name="Wong-Bajracharya J."/>
            <person name="Merenyi Z."/>
            <person name="Ke H.-M."/>
            <person name="Monk M."/>
            <person name="Kocsube S."/>
            <person name="Drula E."/>
            <person name="Lipzen A."/>
            <person name="Balint B."/>
            <person name="Henrissat B."/>
            <person name="Andreopoulos B."/>
            <person name="Martin F.M."/>
            <person name="Harder C.B."/>
            <person name="Rigling D."/>
            <person name="Ford K.L."/>
            <person name="Foster G.D."/>
            <person name="Pangilinan J."/>
            <person name="Papanicolaou A."/>
            <person name="Barry K."/>
            <person name="LaButti K."/>
            <person name="Viragh M."/>
            <person name="Koriabine M."/>
            <person name="Yan M."/>
            <person name="Riley R."/>
            <person name="Champramary S."/>
            <person name="Plett K.L."/>
            <person name="Tsai I.J."/>
            <person name="Slot J."/>
            <person name="Sipos G."/>
            <person name="Plett J."/>
            <person name="Nagy L.G."/>
            <person name="Grigoriev I.V."/>
        </authorList>
    </citation>
    <scope>NUCLEOTIDE SEQUENCE</scope>
    <source>
        <strain evidence="1">HWK02</strain>
    </source>
</reference>
<keyword evidence="2" id="KW-1185">Reference proteome</keyword>
<accession>A0AA39UHG2</accession>
<dbReference type="AlphaFoldDB" id="A0AA39UHG2"/>
<dbReference type="SUPFAM" id="SSF52047">
    <property type="entry name" value="RNI-like"/>
    <property type="match status" value="1"/>
</dbReference>
<dbReference type="InterPro" id="IPR032675">
    <property type="entry name" value="LRR_dom_sf"/>
</dbReference>
<sequence length="489" mass="56056">MLLSVPSEILENIAFEADNRTLQQFRRTCKFLNDFATPLAFQSISIDLSWTRRQNSASLFLGSLTSGPKIGQYITHLSLHLPKKFRSNPSRFANAASIKKKEDKLDSLDSLFLEAIPYMISLRTLSWDSSGDSGPSYATLMFERLGNLPFLSDLEISNFGEWDIPCSPFHHIRNLTYYGLSSAHFTSLLSNNPNLESLDIYVWPSNPEEEQSISAPLSLLSPGALKTFRSKGPAYPELYTHEIPSIWHYFHHLEHLDTDTTLPDEFWDTLREREVHLASLSYLRDDIPRALLSYLLSYTGLRELSLHILASSTTDDLHIQRLLPSIIVSHSWCLTTFRIEPLYSGEWCLDHPMLDALNLCSGLESLHVCANKARTQVKANNVIDRTLESLTKSWPNLMDLQINAVSQSFGFDAVRATASQIHKRILTFHFVNLPQVKSGLYLTSDFATYSIKLHDQKNNICAFKVQYLNYYGRKESWRKYKFWERINDD</sequence>
<comment type="caution">
    <text evidence="1">The sequence shown here is derived from an EMBL/GenBank/DDBJ whole genome shotgun (WGS) entry which is preliminary data.</text>
</comment>
<evidence type="ECO:0000313" key="1">
    <source>
        <dbReference type="EMBL" id="KAK0479025.1"/>
    </source>
</evidence>
<organism evidence="1 2">
    <name type="scientific">Armillaria luteobubalina</name>
    <dbReference type="NCBI Taxonomy" id="153913"/>
    <lineage>
        <taxon>Eukaryota</taxon>
        <taxon>Fungi</taxon>
        <taxon>Dikarya</taxon>
        <taxon>Basidiomycota</taxon>
        <taxon>Agaricomycotina</taxon>
        <taxon>Agaricomycetes</taxon>
        <taxon>Agaricomycetidae</taxon>
        <taxon>Agaricales</taxon>
        <taxon>Marasmiineae</taxon>
        <taxon>Physalacriaceae</taxon>
        <taxon>Armillaria</taxon>
    </lineage>
</organism>
<proteinExistence type="predicted"/>
<evidence type="ECO:0008006" key="3">
    <source>
        <dbReference type="Google" id="ProtNLM"/>
    </source>
</evidence>
<name>A0AA39UHG2_9AGAR</name>
<evidence type="ECO:0000313" key="2">
    <source>
        <dbReference type="Proteomes" id="UP001175228"/>
    </source>
</evidence>